<sequence>MKKNIPFYKNLKSDKHCFQACLKMILKFCFPRKNYSFSFLDKISKHRRGKWTWQGASLLYLASIGFEVVNIENLNYKLFAKEGEKYLRHIWDQQTFNIQKRFSDLNSEQKIAKLLVASSSVKLLNKQASVKDVRHYFKRGYLVMVSVNPFALLRRAGYASHSVLVKDINTQYITFHDPGLPPLKNRKISLRLFEKAMTPPLKNDTNVMAVKLLTKSKT</sequence>
<evidence type="ECO:0000313" key="1">
    <source>
        <dbReference type="EMBL" id="OGN06699.1"/>
    </source>
</evidence>
<reference evidence="1 2" key="1">
    <citation type="journal article" date="2016" name="Nat. Commun.">
        <title>Thousands of microbial genomes shed light on interconnected biogeochemical processes in an aquifer system.</title>
        <authorList>
            <person name="Anantharaman K."/>
            <person name="Brown C.T."/>
            <person name="Hug L.A."/>
            <person name="Sharon I."/>
            <person name="Castelle C.J."/>
            <person name="Probst A.J."/>
            <person name="Thomas B.C."/>
            <person name="Singh A."/>
            <person name="Wilkins M.J."/>
            <person name="Karaoz U."/>
            <person name="Brodie E.L."/>
            <person name="Williams K.H."/>
            <person name="Hubbard S.S."/>
            <person name="Banfield J.F."/>
        </authorList>
    </citation>
    <scope>NUCLEOTIDE SEQUENCE [LARGE SCALE GENOMIC DNA]</scope>
</reference>
<dbReference type="Gene3D" id="3.90.70.10">
    <property type="entry name" value="Cysteine proteinases"/>
    <property type="match status" value="1"/>
</dbReference>
<dbReference type="EMBL" id="MGJN01000016">
    <property type="protein sequence ID" value="OGN06699.1"/>
    <property type="molecule type" value="Genomic_DNA"/>
</dbReference>
<dbReference type="Proteomes" id="UP000176834">
    <property type="component" value="Unassembled WGS sequence"/>
</dbReference>
<comment type="caution">
    <text evidence="1">The sequence shown here is derived from an EMBL/GenBank/DDBJ whole genome shotgun (WGS) entry which is preliminary data.</text>
</comment>
<protein>
    <recommendedName>
        <fullName evidence="3">Peptidase C39-like domain-containing protein</fullName>
    </recommendedName>
</protein>
<proteinExistence type="predicted"/>
<gene>
    <name evidence="1" type="ORF">A3B86_04645</name>
</gene>
<evidence type="ECO:0000313" key="2">
    <source>
        <dbReference type="Proteomes" id="UP000176834"/>
    </source>
</evidence>
<dbReference type="AlphaFoldDB" id="A0A1F8F354"/>
<organism evidence="1 2">
    <name type="scientific">Candidatus Yanofskybacteria bacterium RIFCSPHIGHO2_02_FULL_38_22b</name>
    <dbReference type="NCBI Taxonomy" id="1802673"/>
    <lineage>
        <taxon>Bacteria</taxon>
        <taxon>Candidatus Yanofskyibacteriota</taxon>
    </lineage>
</organism>
<accession>A0A1F8F354</accession>
<name>A0A1F8F354_9BACT</name>
<evidence type="ECO:0008006" key="3">
    <source>
        <dbReference type="Google" id="ProtNLM"/>
    </source>
</evidence>